<evidence type="ECO:0000313" key="4">
    <source>
        <dbReference type="EMBL" id="CAB4221459.1"/>
    </source>
</evidence>
<accession>A0A6J5P3H0</accession>
<name>A0A6J5P3H0_9CAUD</name>
<dbReference type="EMBL" id="LR797099">
    <property type="protein sequence ID" value="CAB4186888.1"/>
    <property type="molecule type" value="Genomic_DNA"/>
</dbReference>
<sequence length="90" mass="10667">MRYLLLIYFKKPNGQIDESMTVTKNLKPSDLQLCNVILDFRDEVVIRCTMDGVVVPKDWDKIVSYYYKHYASTIERLFTENGHEIKMEES</sequence>
<dbReference type="EMBL" id="LR796758">
    <property type="protein sequence ID" value="CAB4163878.1"/>
    <property type="molecule type" value="Genomic_DNA"/>
</dbReference>
<dbReference type="EMBL" id="LR796776">
    <property type="protein sequence ID" value="CAB4165882.1"/>
    <property type="molecule type" value="Genomic_DNA"/>
</dbReference>
<protein>
    <submittedName>
        <fullName evidence="1">Uncharacterized protein</fullName>
    </submittedName>
</protein>
<dbReference type="EMBL" id="LR797502">
    <property type="protein sequence ID" value="CAB4221459.1"/>
    <property type="molecule type" value="Genomic_DNA"/>
</dbReference>
<proteinExistence type="predicted"/>
<evidence type="ECO:0000313" key="1">
    <source>
        <dbReference type="EMBL" id="CAB4163878.1"/>
    </source>
</evidence>
<reference evidence="1" key="1">
    <citation type="submission" date="2020-04" db="EMBL/GenBank/DDBJ databases">
        <authorList>
            <person name="Chiriac C."/>
            <person name="Salcher M."/>
            <person name="Ghai R."/>
            <person name="Kavagutti S V."/>
        </authorList>
    </citation>
    <scope>NUCLEOTIDE SEQUENCE</scope>
</reference>
<evidence type="ECO:0000313" key="2">
    <source>
        <dbReference type="EMBL" id="CAB4165882.1"/>
    </source>
</evidence>
<gene>
    <name evidence="3" type="ORF">UFOVP1146_234</name>
    <name evidence="4" type="ORF">UFOVP1638_331</name>
    <name evidence="1" type="ORF">UFOVP812_147</name>
    <name evidence="2" type="ORF">UFOVP818_418</name>
</gene>
<organism evidence="1">
    <name type="scientific">uncultured Caudovirales phage</name>
    <dbReference type="NCBI Taxonomy" id="2100421"/>
    <lineage>
        <taxon>Viruses</taxon>
        <taxon>Duplodnaviria</taxon>
        <taxon>Heunggongvirae</taxon>
        <taxon>Uroviricota</taxon>
        <taxon>Caudoviricetes</taxon>
        <taxon>Peduoviridae</taxon>
        <taxon>Maltschvirus</taxon>
        <taxon>Maltschvirus maltsch</taxon>
    </lineage>
</organism>
<evidence type="ECO:0000313" key="3">
    <source>
        <dbReference type="EMBL" id="CAB4186888.1"/>
    </source>
</evidence>